<feature type="compositionally biased region" description="Polar residues" evidence="1">
    <location>
        <begin position="757"/>
        <end position="774"/>
    </location>
</feature>
<dbReference type="CDD" id="cd09272">
    <property type="entry name" value="RNase_HI_RT_Ty1"/>
    <property type="match status" value="1"/>
</dbReference>
<proteinExistence type="predicted"/>
<dbReference type="PANTHER" id="PTHR11439">
    <property type="entry name" value="GAG-POL-RELATED RETROTRANSPOSON"/>
    <property type="match status" value="1"/>
</dbReference>
<reference evidence="2" key="1">
    <citation type="journal article" date="2022" name="Int. J. Mol. Sci.">
        <title>Draft Genome of Tanacetum Coccineum: Genomic Comparison of Closely Related Tanacetum-Family Plants.</title>
        <authorList>
            <person name="Yamashiro T."/>
            <person name="Shiraishi A."/>
            <person name="Nakayama K."/>
            <person name="Satake H."/>
        </authorList>
    </citation>
    <scope>NUCLEOTIDE SEQUENCE</scope>
</reference>
<evidence type="ECO:0000256" key="1">
    <source>
        <dbReference type="SAM" id="MobiDB-lite"/>
    </source>
</evidence>
<feature type="compositionally biased region" description="Basic and acidic residues" evidence="1">
    <location>
        <begin position="672"/>
        <end position="684"/>
    </location>
</feature>
<gene>
    <name evidence="2" type="ORF">Tco_0857443</name>
</gene>
<feature type="non-terminal residue" evidence="2">
    <location>
        <position position="774"/>
    </location>
</feature>
<dbReference type="InterPro" id="IPR043502">
    <property type="entry name" value="DNA/RNA_pol_sf"/>
</dbReference>
<evidence type="ECO:0008006" key="4">
    <source>
        <dbReference type="Google" id="ProtNLM"/>
    </source>
</evidence>
<dbReference type="Proteomes" id="UP001151760">
    <property type="component" value="Unassembled WGS sequence"/>
</dbReference>
<organism evidence="2 3">
    <name type="scientific">Tanacetum coccineum</name>
    <dbReference type="NCBI Taxonomy" id="301880"/>
    <lineage>
        <taxon>Eukaryota</taxon>
        <taxon>Viridiplantae</taxon>
        <taxon>Streptophyta</taxon>
        <taxon>Embryophyta</taxon>
        <taxon>Tracheophyta</taxon>
        <taxon>Spermatophyta</taxon>
        <taxon>Magnoliopsida</taxon>
        <taxon>eudicotyledons</taxon>
        <taxon>Gunneridae</taxon>
        <taxon>Pentapetalae</taxon>
        <taxon>asterids</taxon>
        <taxon>campanulids</taxon>
        <taxon>Asterales</taxon>
        <taxon>Asteraceae</taxon>
        <taxon>Asteroideae</taxon>
        <taxon>Anthemideae</taxon>
        <taxon>Anthemidinae</taxon>
        <taxon>Tanacetum</taxon>
    </lineage>
</organism>
<feature type="compositionally biased region" description="Polar residues" evidence="1">
    <location>
        <begin position="469"/>
        <end position="482"/>
    </location>
</feature>
<protein>
    <recommendedName>
        <fullName evidence="4">Retrovirus-related Pol polyprotein from transposon TNT 1-94</fullName>
    </recommendedName>
</protein>
<feature type="region of interest" description="Disordered" evidence="1">
    <location>
        <begin position="445"/>
        <end position="500"/>
    </location>
</feature>
<evidence type="ECO:0000313" key="3">
    <source>
        <dbReference type="Proteomes" id="UP001151760"/>
    </source>
</evidence>
<evidence type="ECO:0000313" key="2">
    <source>
        <dbReference type="EMBL" id="GJT10401.1"/>
    </source>
</evidence>
<accession>A0ABQ5B693</accession>
<feature type="region of interest" description="Disordered" evidence="1">
    <location>
        <begin position="637"/>
        <end position="702"/>
    </location>
</feature>
<dbReference type="SUPFAM" id="SSF56672">
    <property type="entry name" value="DNA/RNA polymerases"/>
    <property type="match status" value="1"/>
</dbReference>
<reference evidence="2" key="2">
    <citation type="submission" date="2022-01" db="EMBL/GenBank/DDBJ databases">
        <authorList>
            <person name="Yamashiro T."/>
            <person name="Shiraishi A."/>
            <person name="Satake H."/>
            <person name="Nakayama K."/>
        </authorList>
    </citation>
    <scope>NUCLEOTIDE SEQUENCE</scope>
</reference>
<dbReference type="EMBL" id="BQNB010012985">
    <property type="protein sequence ID" value="GJT10401.1"/>
    <property type="molecule type" value="Genomic_DNA"/>
</dbReference>
<comment type="caution">
    <text evidence="2">The sequence shown here is derived from an EMBL/GenBank/DDBJ whole genome shotgun (WGS) entry which is preliminary data.</text>
</comment>
<dbReference type="PANTHER" id="PTHR11439:SF495">
    <property type="entry name" value="REVERSE TRANSCRIPTASE, RNA-DEPENDENT DNA POLYMERASE-RELATED"/>
    <property type="match status" value="1"/>
</dbReference>
<feature type="region of interest" description="Disordered" evidence="1">
    <location>
        <begin position="747"/>
        <end position="774"/>
    </location>
</feature>
<sequence length="774" mass="88282">MAERPNLDEDKGGKLIDPTRFRGMVGSLMYLSASRPDIVFAVCMCARYQAKPTEMHLTAIKRIFRYLKGTINMGLWYPKDSGFELKAFADADYAGCHDTRRSTSGLTQFLGHQLVSWSSKKQKSTAISTTEAEYIALSGCCAQILWMRSQLRDYGFAFNKIPMYCDNQSAIALCCNSVQHSRSKHIDIRHHFIKEQRFATLLPLLGVKQMSPETLKELQDESVSESKGRTVADSSAERLTRPTDYKFKTDCSIIPVWTHAHIHTTVSEVIKKVFIQGFRTISENQCLLQILKVTMIGRRDIIKAFKDSNRYEHVRLKISVWQSQSERRSQRKEKSIAFLQSEKEKILSEKKDLADSYLDEIVCLKNANKVARDILQRFNMPTETIPMLFKKPKMATADLHKDLLVPVTQICKCDREHTKVLELEAEVLKQQKMVIKSEKRMYTKSSKYIPPPKRANWVKPTPLPKKKQVTFQEPPRTSNRPTQKPPVQHNKKPNVPVNLSTRTKPATEFRKPMPKCHTGTIPHVTKTARRPTGKICWYVKPQWKPTGRHFALYDNCPLTRIVEPIVEPLELTPSVSSSSKVTKISRFPDCNLSDRKAGSKGISGNNKLKEFQAKLVNDASKFIKFEQSTNSLKEMLKAQRSPNSKGGLGFNKNEASTSGTKQVKFVKSAKVLARDRSKKKKDESLNQGSVDPPECKNKTKRVFKPTTSFRSEFVILRKKVTQKATENTIRQPLRSFLKNGLGFVNIESRSKTLPLRRTSSSQPRSKTPQPRRNS</sequence>
<keyword evidence="3" id="KW-1185">Reference proteome</keyword>
<name>A0ABQ5B693_9ASTR</name>